<keyword evidence="5 11" id="KW-0418">Kinase</keyword>
<evidence type="ECO:0000256" key="8">
    <source>
        <dbReference type="ARBA" id="ARBA00048679"/>
    </source>
</evidence>
<dbReference type="Gene3D" id="1.10.510.10">
    <property type="entry name" value="Transferase(Phosphotransferase) domain 1"/>
    <property type="match status" value="1"/>
</dbReference>
<dbReference type="GO" id="GO:0004674">
    <property type="term" value="F:protein serine/threonine kinase activity"/>
    <property type="evidence" value="ECO:0007669"/>
    <property type="project" value="UniProtKB-KW"/>
</dbReference>
<feature type="compositionally biased region" description="Low complexity" evidence="9">
    <location>
        <begin position="505"/>
        <end position="516"/>
    </location>
</feature>
<keyword evidence="4" id="KW-0547">Nucleotide-binding</keyword>
<organism evidence="11 12">
    <name type="scientific">Cylindrobasidium torrendii FP15055 ss-10</name>
    <dbReference type="NCBI Taxonomy" id="1314674"/>
    <lineage>
        <taxon>Eukaryota</taxon>
        <taxon>Fungi</taxon>
        <taxon>Dikarya</taxon>
        <taxon>Basidiomycota</taxon>
        <taxon>Agaricomycotina</taxon>
        <taxon>Agaricomycetes</taxon>
        <taxon>Agaricomycetidae</taxon>
        <taxon>Agaricales</taxon>
        <taxon>Marasmiineae</taxon>
        <taxon>Physalacriaceae</taxon>
        <taxon>Cylindrobasidium</taxon>
    </lineage>
</organism>
<feature type="region of interest" description="Disordered" evidence="9">
    <location>
        <begin position="1"/>
        <end position="26"/>
    </location>
</feature>
<evidence type="ECO:0000256" key="2">
    <source>
        <dbReference type="ARBA" id="ARBA00022527"/>
    </source>
</evidence>
<evidence type="ECO:0000256" key="9">
    <source>
        <dbReference type="SAM" id="MobiDB-lite"/>
    </source>
</evidence>
<proteinExistence type="predicted"/>
<accession>A0A0D7BI85</accession>
<reference evidence="11 12" key="1">
    <citation type="journal article" date="2015" name="Fungal Genet. Biol.">
        <title>Evolution of novel wood decay mechanisms in Agaricales revealed by the genome sequences of Fistulina hepatica and Cylindrobasidium torrendii.</title>
        <authorList>
            <person name="Floudas D."/>
            <person name="Held B.W."/>
            <person name="Riley R."/>
            <person name="Nagy L.G."/>
            <person name="Koehler G."/>
            <person name="Ransdell A.S."/>
            <person name="Younus H."/>
            <person name="Chow J."/>
            <person name="Chiniquy J."/>
            <person name="Lipzen A."/>
            <person name="Tritt A."/>
            <person name="Sun H."/>
            <person name="Haridas S."/>
            <person name="LaButti K."/>
            <person name="Ohm R.A."/>
            <person name="Kues U."/>
            <person name="Blanchette R.A."/>
            <person name="Grigoriev I.V."/>
            <person name="Minto R.E."/>
            <person name="Hibbett D.S."/>
        </authorList>
    </citation>
    <scope>NUCLEOTIDE SEQUENCE [LARGE SCALE GENOMIC DNA]</scope>
    <source>
        <strain evidence="11 12">FP15055 ss-10</strain>
    </source>
</reference>
<dbReference type="STRING" id="1314674.A0A0D7BI85"/>
<evidence type="ECO:0000256" key="5">
    <source>
        <dbReference type="ARBA" id="ARBA00022777"/>
    </source>
</evidence>
<evidence type="ECO:0000256" key="4">
    <source>
        <dbReference type="ARBA" id="ARBA00022741"/>
    </source>
</evidence>
<dbReference type="EMBL" id="KN880471">
    <property type="protein sequence ID" value="KIY70258.1"/>
    <property type="molecule type" value="Genomic_DNA"/>
</dbReference>
<keyword evidence="3" id="KW-0808">Transferase</keyword>
<evidence type="ECO:0000256" key="3">
    <source>
        <dbReference type="ARBA" id="ARBA00022679"/>
    </source>
</evidence>
<feature type="domain" description="Protein kinase" evidence="10">
    <location>
        <begin position="105"/>
        <end position="395"/>
    </location>
</feature>
<evidence type="ECO:0000259" key="10">
    <source>
        <dbReference type="PROSITE" id="PS50011"/>
    </source>
</evidence>
<keyword evidence="2" id="KW-0723">Serine/threonine-protein kinase</keyword>
<dbReference type="EC" id="2.7.11.1" evidence="1"/>
<keyword evidence="6" id="KW-0067">ATP-binding</keyword>
<dbReference type="Proteomes" id="UP000054007">
    <property type="component" value="Unassembled WGS sequence"/>
</dbReference>
<dbReference type="AlphaFoldDB" id="A0A0D7BI85"/>
<feature type="compositionally biased region" description="Pro residues" evidence="9">
    <location>
        <begin position="444"/>
        <end position="459"/>
    </location>
</feature>
<dbReference type="InterPro" id="IPR008271">
    <property type="entry name" value="Ser/Thr_kinase_AS"/>
</dbReference>
<evidence type="ECO:0000256" key="6">
    <source>
        <dbReference type="ARBA" id="ARBA00022840"/>
    </source>
</evidence>
<dbReference type="InterPro" id="IPR050236">
    <property type="entry name" value="Ser_Thr_kinase_AGC"/>
</dbReference>
<evidence type="ECO:0000256" key="1">
    <source>
        <dbReference type="ARBA" id="ARBA00012513"/>
    </source>
</evidence>
<dbReference type="OrthoDB" id="10252171at2759"/>
<dbReference type="SUPFAM" id="SSF56112">
    <property type="entry name" value="Protein kinase-like (PK-like)"/>
    <property type="match status" value="1"/>
</dbReference>
<protein>
    <recommendedName>
        <fullName evidence="1">non-specific serine/threonine protein kinase</fullName>
        <ecNumber evidence="1">2.7.11.1</ecNumber>
    </recommendedName>
</protein>
<dbReference type="GO" id="GO:0005524">
    <property type="term" value="F:ATP binding"/>
    <property type="evidence" value="ECO:0007669"/>
    <property type="project" value="UniProtKB-KW"/>
</dbReference>
<dbReference type="Gene3D" id="3.30.200.20">
    <property type="entry name" value="Phosphorylase Kinase, domain 1"/>
    <property type="match status" value="1"/>
</dbReference>
<feature type="region of interest" description="Disordered" evidence="9">
    <location>
        <begin position="439"/>
        <end position="524"/>
    </location>
</feature>
<dbReference type="PROSITE" id="PS50011">
    <property type="entry name" value="PROTEIN_KINASE_DOM"/>
    <property type="match status" value="1"/>
</dbReference>
<dbReference type="PROSITE" id="PS00108">
    <property type="entry name" value="PROTEIN_KINASE_ST"/>
    <property type="match status" value="1"/>
</dbReference>
<keyword evidence="12" id="KW-1185">Reference proteome</keyword>
<dbReference type="SMART" id="SM00220">
    <property type="entry name" value="S_TKc"/>
    <property type="match status" value="1"/>
</dbReference>
<dbReference type="InterPro" id="IPR000719">
    <property type="entry name" value="Prot_kinase_dom"/>
</dbReference>
<comment type="catalytic activity">
    <reaction evidence="7">
        <text>L-threonyl-[protein] + ATP = O-phospho-L-threonyl-[protein] + ADP + H(+)</text>
        <dbReference type="Rhea" id="RHEA:46608"/>
        <dbReference type="Rhea" id="RHEA-COMP:11060"/>
        <dbReference type="Rhea" id="RHEA-COMP:11605"/>
        <dbReference type="ChEBI" id="CHEBI:15378"/>
        <dbReference type="ChEBI" id="CHEBI:30013"/>
        <dbReference type="ChEBI" id="CHEBI:30616"/>
        <dbReference type="ChEBI" id="CHEBI:61977"/>
        <dbReference type="ChEBI" id="CHEBI:456216"/>
        <dbReference type="EC" id="2.7.11.1"/>
    </reaction>
</comment>
<evidence type="ECO:0000313" key="11">
    <source>
        <dbReference type="EMBL" id="KIY70258.1"/>
    </source>
</evidence>
<evidence type="ECO:0000256" key="7">
    <source>
        <dbReference type="ARBA" id="ARBA00047899"/>
    </source>
</evidence>
<evidence type="ECO:0000313" key="12">
    <source>
        <dbReference type="Proteomes" id="UP000054007"/>
    </source>
</evidence>
<name>A0A0D7BI85_9AGAR</name>
<sequence>MAATFDSAQRRRSRGRMPPLILTRSKSASGSTIASYSSSSGPLTPCDEDDISFFNNPTLDDSYISIPPLAAQKNIAMDDHSLSYSMADTSSVVEPTILPPSISSFDIVGTLGRGPYGKVLLAKQRSSQDLCAVRVLKKHGISQYGAEEIERELRTLRRVAVDSGHNEDPGAAFVHKFYSTFSDDAFSFLVLQHHPATLASTEIAASLRLDGSSQSSQSSDAAQRVRLVAAELVLAVLFLHGRGILHQDIKPANIMVSETGHIVLGDFGASSWMNKDGKVFFGATDVVAFTPLYAAPELVYRDCAGHGGRVVIDSSVDWWSLGVVLFELTTGETPFPHRGSRRAMGDFSCSFGALETITEAGQGMGVQLKALIRDLLVYEPSERLHDGTVKAHSFFSDYSADSWRDIGLLKHAPLVPPSLAQVDQDAALPFKDELAASPEIFVHPSPPPSPPLATSTPPPRRTKPLHSRAKFDTLSPKTSRPMSEHIQSRLAPSPVIRRTKERARPIPSSPSSLPFPTVDKDGSMTSRYRAPASPLRNVYVSMESSESPTARRKAVKASRRVGLECDEFGVARPTGSMTMEDNLTLSMLTAMGRSRKVSRSDSTSSKKSVVGKVFTRLRHLSMSVRTRRFSSTIS</sequence>
<dbReference type="Pfam" id="PF00069">
    <property type="entry name" value="Pkinase"/>
    <property type="match status" value="1"/>
</dbReference>
<dbReference type="PANTHER" id="PTHR24356">
    <property type="entry name" value="SERINE/THREONINE-PROTEIN KINASE"/>
    <property type="match status" value="1"/>
</dbReference>
<dbReference type="InterPro" id="IPR011009">
    <property type="entry name" value="Kinase-like_dom_sf"/>
</dbReference>
<gene>
    <name evidence="11" type="ORF">CYLTODRAFT_199057</name>
</gene>
<comment type="catalytic activity">
    <reaction evidence="8">
        <text>L-seryl-[protein] + ATP = O-phospho-L-seryl-[protein] + ADP + H(+)</text>
        <dbReference type="Rhea" id="RHEA:17989"/>
        <dbReference type="Rhea" id="RHEA-COMP:9863"/>
        <dbReference type="Rhea" id="RHEA-COMP:11604"/>
        <dbReference type="ChEBI" id="CHEBI:15378"/>
        <dbReference type="ChEBI" id="CHEBI:29999"/>
        <dbReference type="ChEBI" id="CHEBI:30616"/>
        <dbReference type="ChEBI" id="CHEBI:83421"/>
        <dbReference type="ChEBI" id="CHEBI:456216"/>
        <dbReference type="EC" id="2.7.11.1"/>
    </reaction>
</comment>